<dbReference type="Proteomes" id="UP001174909">
    <property type="component" value="Unassembled WGS sequence"/>
</dbReference>
<evidence type="ECO:0000313" key="2">
    <source>
        <dbReference type="Proteomes" id="UP001174909"/>
    </source>
</evidence>
<sequence>MYLLRRIFKCKPGEARRVASLVQKQAQAFEEAGQRSECRVYFNGATTPSEPDTVVLEWTDETLRSTMRAGLQLPQAVREIGGQVAQLTEGNRIEIMELMTPDKMLDV</sequence>
<dbReference type="EMBL" id="CASHTH010001098">
    <property type="protein sequence ID" value="CAI8011364.1"/>
    <property type="molecule type" value="Genomic_DNA"/>
</dbReference>
<protein>
    <submittedName>
        <fullName evidence="1">Uncharacterized protein</fullName>
    </submittedName>
</protein>
<reference evidence="1" key="1">
    <citation type="submission" date="2023-03" db="EMBL/GenBank/DDBJ databases">
        <authorList>
            <person name="Steffen K."/>
            <person name="Cardenas P."/>
        </authorList>
    </citation>
    <scope>NUCLEOTIDE SEQUENCE</scope>
</reference>
<dbReference type="AlphaFoldDB" id="A0AA35W8P3"/>
<gene>
    <name evidence="1" type="ORF">GBAR_LOCUS7348</name>
</gene>
<keyword evidence="2" id="KW-1185">Reference proteome</keyword>
<name>A0AA35W8P3_GEOBA</name>
<proteinExistence type="predicted"/>
<accession>A0AA35W8P3</accession>
<comment type="caution">
    <text evidence="1">The sequence shown here is derived from an EMBL/GenBank/DDBJ whole genome shotgun (WGS) entry which is preliminary data.</text>
</comment>
<evidence type="ECO:0000313" key="1">
    <source>
        <dbReference type="EMBL" id="CAI8011364.1"/>
    </source>
</evidence>
<organism evidence="1 2">
    <name type="scientific">Geodia barretti</name>
    <name type="common">Barrett's horny sponge</name>
    <dbReference type="NCBI Taxonomy" id="519541"/>
    <lineage>
        <taxon>Eukaryota</taxon>
        <taxon>Metazoa</taxon>
        <taxon>Porifera</taxon>
        <taxon>Demospongiae</taxon>
        <taxon>Heteroscleromorpha</taxon>
        <taxon>Tetractinellida</taxon>
        <taxon>Astrophorina</taxon>
        <taxon>Geodiidae</taxon>
        <taxon>Geodia</taxon>
    </lineage>
</organism>